<organism evidence="1 2">
    <name type="scientific">Cryptolaemus montrouzieri</name>
    <dbReference type="NCBI Taxonomy" id="559131"/>
    <lineage>
        <taxon>Eukaryota</taxon>
        <taxon>Metazoa</taxon>
        <taxon>Ecdysozoa</taxon>
        <taxon>Arthropoda</taxon>
        <taxon>Hexapoda</taxon>
        <taxon>Insecta</taxon>
        <taxon>Pterygota</taxon>
        <taxon>Neoptera</taxon>
        <taxon>Endopterygota</taxon>
        <taxon>Coleoptera</taxon>
        <taxon>Polyphaga</taxon>
        <taxon>Cucujiformia</taxon>
        <taxon>Coccinelloidea</taxon>
        <taxon>Coccinellidae</taxon>
        <taxon>Scymninae</taxon>
        <taxon>Scymnini</taxon>
        <taxon>Cryptolaemus</taxon>
    </lineage>
</organism>
<proteinExistence type="predicted"/>
<keyword evidence="2" id="KW-1185">Reference proteome</keyword>
<feature type="non-terminal residue" evidence="1">
    <location>
        <position position="1"/>
    </location>
</feature>
<evidence type="ECO:0000313" key="2">
    <source>
        <dbReference type="Proteomes" id="UP001516400"/>
    </source>
</evidence>
<protein>
    <submittedName>
        <fullName evidence="1">Uncharacterized protein</fullName>
    </submittedName>
</protein>
<gene>
    <name evidence="1" type="ORF">HHI36_002616</name>
</gene>
<accession>A0ABD2PBB4</accession>
<dbReference type="AlphaFoldDB" id="A0ABD2PBB4"/>
<name>A0ABD2PBB4_9CUCU</name>
<comment type="caution">
    <text evidence="1">The sequence shown here is derived from an EMBL/GenBank/DDBJ whole genome shotgun (WGS) entry which is preliminary data.</text>
</comment>
<sequence>ERDKPVPVLTSMEYGRPCRAFYDLQENYRRQHATGDFYRPRGVFRVIEKKVQ</sequence>
<dbReference type="EMBL" id="JABFTP020000185">
    <property type="protein sequence ID" value="KAL3288165.1"/>
    <property type="molecule type" value="Genomic_DNA"/>
</dbReference>
<evidence type="ECO:0000313" key="1">
    <source>
        <dbReference type="EMBL" id="KAL3288165.1"/>
    </source>
</evidence>
<dbReference type="Proteomes" id="UP001516400">
    <property type="component" value="Unassembled WGS sequence"/>
</dbReference>
<reference evidence="1 2" key="1">
    <citation type="journal article" date="2021" name="BMC Biol.">
        <title>Horizontally acquired antibacterial genes associated with adaptive radiation of ladybird beetles.</title>
        <authorList>
            <person name="Li H.S."/>
            <person name="Tang X.F."/>
            <person name="Huang Y.H."/>
            <person name="Xu Z.Y."/>
            <person name="Chen M.L."/>
            <person name="Du X.Y."/>
            <person name="Qiu B.Y."/>
            <person name="Chen P.T."/>
            <person name="Zhang W."/>
            <person name="Slipinski A."/>
            <person name="Escalona H.E."/>
            <person name="Waterhouse R.M."/>
            <person name="Zwick A."/>
            <person name="Pang H."/>
        </authorList>
    </citation>
    <scope>NUCLEOTIDE SEQUENCE [LARGE SCALE GENOMIC DNA]</scope>
    <source>
        <strain evidence="1">SYSU2018</strain>
    </source>
</reference>